<keyword evidence="3" id="KW-0804">Transcription</keyword>
<gene>
    <name evidence="5" type="ORF">A3844_09900</name>
</gene>
<organism evidence="5 6">
    <name type="scientific">Paenibacillus helianthi</name>
    <dbReference type="NCBI Taxonomy" id="1349432"/>
    <lineage>
        <taxon>Bacteria</taxon>
        <taxon>Bacillati</taxon>
        <taxon>Bacillota</taxon>
        <taxon>Bacilli</taxon>
        <taxon>Bacillales</taxon>
        <taxon>Paenibacillaceae</taxon>
        <taxon>Paenibacillus</taxon>
    </lineage>
</organism>
<dbReference type="Pfam" id="PF12833">
    <property type="entry name" value="HTH_18"/>
    <property type="match status" value="1"/>
</dbReference>
<dbReference type="InterPro" id="IPR037923">
    <property type="entry name" value="HTH-like"/>
</dbReference>
<keyword evidence="2" id="KW-0238">DNA-binding</keyword>
<dbReference type="InterPro" id="IPR009057">
    <property type="entry name" value="Homeodomain-like_sf"/>
</dbReference>
<sequence length="289" mass="32347">MLLPFRLCADDLNPRLPLALYNIGCHVQHPIYRPSGYLVPQCFIAFRGKGQVRFKDGKSLTIGAGQALILPTGQPHEYYALPGEPWLIGYIGFKGRIAEELVTGCGLPFSTVIRLTDAEALMNPLKQLWELADQSETARAAYISGRLYEFVLLLSEMAELSSGPDSLPASSPAQEALRRAAGYMQEHFTETLQMSNIAHVVGYSVQHFMRIFREAYGITPHAYLQGLRLNQAVRWMEEHPDMPIKEIAGRLGLEPNYFIRAFKKAYGTAPGMYRGNLSSKADFNTNQDF</sequence>
<dbReference type="PROSITE" id="PS01124">
    <property type="entry name" value="HTH_ARAC_FAMILY_2"/>
    <property type="match status" value="1"/>
</dbReference>
<proteinExistence type="predicted"/>
<evidence type="ECO:0000256" key="3">
    <source>
        <dbReference type="ARBA" id="ARBA00023163"/>
    </source>
</evidence>
<accession>A0ABX3EPR4</accession>
<dbReference type="PANTHER" id="PTHR46796">
    <property type="entry name" value="HTH-TYPE TRANSCRIPTIONAL ACTIVATOR RHAS-RELATED"/>
    <property type="match status" value="1"/>
</dbReference>
<dbReference type="EMBL" id="LVWI01000034">
    <property type="protein sequence ID" value="OKP87713.1"/>
    <property type="molecule type" value="Genomic_DNA"/>
</dbReference>
<keyword evidence="1" id="KW-0805">Transcription regulation</keyword>
<name>A0ABX3EPR4_9BACL</name>
<evidence type="ECO:0000259" key="4">
    <source>
        <dbReference type="PROSITE" id="PS01124"/>
    </source>
</evidence>
<feature type="domain" description="HTH araC/xylS-type" evidence="4">
    <location>
        <begin position="178"/>
        <end position="276"/>
    </location>
</feature>
<dbReference type="InterPro" id="IPR003313">
    <property type="entry name" value="AraC-bd"/>
</dbReference>
<dbReference type="InterPro" id="IPR018060">
    <property type="entry name" value="HTH_AraC"/>
</dbReference>
<dbReference type="Proteomes" id="UP000186058">
    <property type="component" value="Unassembled WGS sequence"/>
</dbReference>
<dbReference type="PANTHER" id="PTHR46796:SF12">
    <property type="entry name" value="HTH-TYPE DNA-BINDING TRANSCRIPTIONAL ACTIVATOR EUTR"/>
    <property type="match status" value="1"/>
</dbReference>
<comment type="caution">
    <text evidence="5">The sequence shown here is derived from an EMBL/GenBank/DDBJ whole genome shotgun (WGS) entry which is preliminary data.</text>
</comment>
<dbReference type="SUPFAM" id="SSF51215">
    <property type="entry name" value="Regulatory protein AraC"/>
    <property type="match status" value="1"/>
</dbReference>
<dbReference type="InterPro" id="IPR050204">
    <property type="entry name" value="AraC_XylS_family_regulators"/>
</dbReference>
<dbReference type="Gene3D" id="1.10.10.60">
    <property type="entry name" value="Homeodomain-like"/>
    <property type="match status" value="2"/>
</dbReference>
<dbReference type="RefSeq" id="WP_083606786.1">
    <property type="nucleotide sequence ID" value="NZ_LVWI01000034.1"/>
</dbReference>
<evidence type="ECO:0000256" key="2">
    <source>
        <dbReference type="ARBA" id="ARBA00023125"/>
    </source>
</evidence>
<keyword evidence="6" id="KW-1185">Reference proteome</keyword>
<dbReference type="SUPFAM" id="SSF46689">
    <property type="entry name" value="Homeodomain-like"/>
    <property type="match status" value="2"/>
</dbReference>
<dbReference type="Pfam" id="PF02311">
    <property type="entry name" value="AraC_binding"/>
    <property type="match status" value="1"/>
</dbReference>
<protein>
    <recommendedName>
        <fullName evidence="4">HTH araC/xylS-type domain-containing protein</fullName>
    </recommendedName>
</protein>
<evidence type="ECO:0000313" key="5">
    <source>
        <dbReference type="EMBL" id="OKP87713.1"/>
    </source>
</evidence>
<reference evidence="5 6" key="1">
    <citation type="submission" date="2016-03" db="EMBL/GenBank/DDBJ databases">
        <authorList>
            <person name="Sant'Anna F.H."/>
            <person name="Ambrosini A."/>
            <person name="Souza R."/>
            <person name="Bach E."/>
            <person name="Fernandes G."/>
            <person name="Balsanelli E."/>
            <person name="Baura V.A."/>
            <person name="Souza E.M."/>
            <person name="Passaglia L."/>
        </authorList>
    </citation>
    <scope>NUCLEOTIDE SEQUENCE [LARGE SCALE GENOMIC DNA]</scope>
    <source>
        <strain evidence="5 6">P26E</strain>
    </source>
</reference>
<evidence type="ECO:0000256" key="1">
    <source>
        <dbReference type="ARBA" id="ARBA00023015"/>
    </source>
</evidence>
<dbReference type="SMART" id="SM00342">
    <property type="entry name" value="HTH_ARAC"/>
    <property type="match status" value="1"/>
</dbReference>
<evidence type="ECO:0000313" key="6">
    <source>
        <dbReference type="Proteomes" id="UP000186058"/>
    </source>
</evidence>